<dbReference type="KEGG" id="lmq:LMM7_0465"/>
<name>A0A0E0USY1_LISMM</name>
<evidence type="ECO:0000259" key="1">
    <source>
        <dbReference type="Pfam" id="PF14300"/>
    </source>
</evidence>
<evidence type="ECO:0000313" key="3">
    <source>
        <dbReference type="Proteomes" id="UP000000486"/>
    </source>
</evidence>
<protein>
    <recommendedName>
        <fullName evidence="1">DNA mimic protein DMP19 C-terminal domain-containing protein</fullName>
    </recommendedName>
</protein>
<dbReference type="Pfam" id="PF14300">
    <property type="entry name" value="DMP19"/>
    <property type="match status" value="1"/>
</dbReference>
<feature type="domain" description="DNA mimic protein DMP19 C-terminal" evidence="1">
    <location>
        <begin position="23"/>
        <end position="119"/>
    </location>
</feature>
<sequence>MTYEEFTELAQSFLKKDEDGQPLTHGEKLIVAQYIYEDYVPMDGFLLTYFNVNAEMLELLIEAYTKLDDKANLELVQAFATWTKKINRLDDYSAVISKLSDEDWEFLDNISDNYPLGEEESYSNILLEE</sequence>
<dbReference type="HOGENOM" id="CLU_1946193_0_0_9"/>
<dbReference type="InterPro" id="IPR025402">
    <property type="entry name" value="DMP19_C"/>
</dbReference>
<dbReference type="RefSeq" id="WP_012581940.1">
    <property type="nucleotide sequence ID" value="NC_017537.1"/>
</dbReference>
<evidence type="ECO:0000313" key="2">
    <source>
        <dbReference type="EMBL" id="AEH91471.1"/>
    </source>
</evidence>
<organism evidence="2 3">
    <name type="scientific">Listeria monocytogenes serotype 4a (strain M7)</name>
    <dbReference type="NCBI Taxonomy" id="1030009"/>
    <lineage>
        <taxon>Bacteria</taxon>
        <taxon>Bacillati</taxon>
        <taxon>Bacillota</taxon>
        <taxon>Bacilli</taxon>
        <taxon>Bacillales</taxon>
        <taxon>Listeriaceae</taxon>
        <taxon>Listeria</taxon>
    </lineage>
</organism>
<accession>A0A0E0USY1</accession>
<proteinExistence type="predicted"/>
<dbReference type="EMBL" id="CP002816">
    <property type="protein sequence ID" value="AEH91471.1"/>
    <property type="molecule type" value="Genomic_DNA"/>
</dbReference>
<gene>
    <name evidence="2" type="ordered locus">LMM7_0465</name>
</gene>
<dbReference type="Proteomes" id="UP000000486">
    <property type="component" value="Chromosome"/>
</dbReference>
<reference evidence="2 3" key="1">
    <citation type="journal article" date="2011" name="J. Bacteriol.">
        <title>Genome sequence of the nonpathogenic Listeria monocytogenes serovar 4a strain M7.</title>
        <authorList>
            <person name="Chen J."/>
            <person name="Xia Y."/>
            <person name="Cheng C."/>
            <person name="Fang C."/>
            <person name="Shan Y."/>
            <person name="Jin G."/>
            <person name="Fang W."/>
        </authorList>
    </citation>
    <scope>NUCLEOTIDE SEQUENCE [LARGE SCALE GENOMIC DNA]</scope>
    <source>
        <strain evidence="2 3">M7</strain>
    </source>
</reference>
<dbReference type="AlphaFoldDB" id="A0A0E0USY1"/>
<dbReference type="PATRIC" id="fig|1030009.3.peg.456"/>